<feature type="chain" id="PRO_5044779751" evidence="2">
    <location>
        <begin position="27"/>
        <end position="304"/>
    </location>
</feature>
<reference evidence="4 5" key="1">
    <citation type="submission" date="2024-02" db="EMBL/GenBank/DDBJ databases">
        <title>Complete sequences of two Paenibacillus sp. strains and one Lysinibacillus strain isolated from the environment on STAA medium highlight biotechnological potential.</title>
        <authorList>
            <person name="Attere S.A."/>
            <person name="Piche L.C."/>
            <person name="Intertaglia L."/>
            <person name="Lami R."/>
            <person name="Charette S.J."/>
            <person name="Vincent A.T."/>
        </authorList>
    </citation>
    <scope>NUCLEOTIDE SEQUENCE [LARGE SCALE GENOMIC DNA]</scope>
    <source>
        <strain evidence="4 5">Y5S-7</strain>
        <plasmid evidence="4 5">pY5S7-2</plasmid>
    </source>
</reference>
<feature type="compositionally biased region" description="Low complexity" evidence="1">
    <location>
        <begin position="151"/>
        <end position="164"/>
    </location>
</feature>
<gene>
    <name evidence="4" type="ORF">V6668_32025</name>
</gene>
<feature type="domain" description="Copper amine oxidase-like N-terminal" evidence="3">
    <location>
        <begin position="34"/>
        <end position="148"/>
    </location>
</feature>
<feature type="region of interest" description="Disordered" evidence="1">
    <location>
        <begin position="151"/>
        <end position="171"/>
    </location>
</feature>
<evidence type="ECO:0000259" key="3">
    <source>
        <dbReference type="Pfam" id="PF07833"/>
    </source>
</evidence>
<dbReference type="Proteomes" id="UP001364764">
    <property type="component" value="Plasmid pY5S7-2"/>
</dbReference>
<evidence type="ECO:0000313" key="4">
    <source>
        <dbReference type="EMBL" id="WWP24103.1"/>
    </source>
</evidence>
<feature type="signal peptide" evidence="2">
    <location>
        <begin position="1"/>
        <end position="26"/>
    </location>
</feature>
<sequence length="304" mass="32750">MMKKHKIMSILLSVIMVFSLAATASAAPKAITVKVDGKTVKFPDAKPYYEGSRVMIPVRFVSESLGARVTYKKATSGSKIKRTVGITLNGKNIEMDVNSDAVLVDQKIIKLDVPARLQNERVFVPIRFVSEALGADVKWSQANRLVTITTTKKPTTPTDPTTTPGAGNDDDNMYGDFQFKSGFTDLAKALFTNNAKVSNGTLTFTVPKDAKATYWSKDMASKKLESGKTHTYTLGANKGSVTITLIYPGKNEQESYTLFLDSKETSDLASKFGSITNDAIVALATKNGVGANTLSKVIAAAKAL</sequence>
<name>A0ABD8B303_PAEAM</name>
<dbReference type="InterPro" id="IPR036582">
    <property type="entry name" value="Mao_N_sf"/>
</dbReference>
<dbReference type="RefSeq" id="WP_338709192.1">
    <property type="nucleotide sequence ID" value="NZ_CP145894.1"/>
</dbReference>
<organism evidence="4 5">
    <name type="scientific">Paenibacillus amylolyticus</name>
    <dbReference type="NCBI Taxonomy" id="1451"/>
    <lineage>
        <taxon>Bacteria</taxon>
        <taxon>Bacillati</taxon>
        <taxon>Bacillota</taxon>
        <taxon>Bacilli</taxon>
        <taxon>Bacillales</taxon>
        <taxon>Paenibacillaceae</taxon>
        <taxon>Paenibacillus</taxon>
    </lineage>
</organism>
<geneLocation type="plasmid" evidence="4 5">
    <name>pY5S7-2</name>
</geneLocation>
<evidence type="ECO:0000256" key="2">
    <source>
        <dbReference type="SAM" id="SignalP"/>
    </source>
</evidence>
<dbReference type="GeneID" id="93480204"/>
<accession>A0ABD8B303</accession>
<dbReference type="InterPro" id="IPR012854">
    <property type="entry name" value="Cu_amine_oxidase-like_N"/>
</dbReference>
<evidence type="ECO:0000313" key="5">
    <source>
        <dbReference type="Proteomes" id="UP001364764"/>
    </source>
</evidence>
<protein>
    <submittedName>
        <fullName evidence="4">Copper amine oxidase N-terminal domain-containing protein</fullName>
    </submittedName>
</protein>
<dbReference type="Gene3D" id="3.30.457.10">
    <property type="entry name" value="Copper amine oxidase-like, N-terminal domain"/>
    <property type="match status" value="1"/>
</dbReference>
<dbReference type="Gene3D" id="2.60.40.2630">
    <property type="match status" value="1"/>
</dbReference>
<keyword evidence="4" id="KW-0614">Plasmid</keyword>
<evidence type="ECO:0000256" key="1">
    <source>
        <dbReference type="SAM" id="MobiDB-lite"/>
    </source>
</evidence>
<dbReference type="Pfam" id="PF07833">
    <property type="entry name" value="Cu_amine_oxidN1"/>
    <property type="match status" value="1"/>
</dbReference>
<dbReference type="SUPFAM" id="SSF55383">
    <property type="entry name" value="Copper amine oxidase, domain N"/>
    <property type="match status" value="2"/>
</dbReference>
<keyword evidence="2" id="KW-0732">Signal</keyword>
<dbReference type="EMBL" id="CP145894">
    <property type="protein sequence ID" value="WWP24103.1"/>
    <property type="molecule type" value="Genomic_DNA"/>
</dbReference>
<proteinExistence type="predicted"/>
<dbReference type="AlphaFoldDB" id="A0ABD8B303"/>